<comment type="caution">
    <text evidence="2">The sequence shown here is derived from an EMBL/GenBank/DDBJ whole genome shotgun (WGS) entry which is preliminary data.</text>
</comment>
<keyword evidence="3" id="KW-1185">Reference proteome</keyword>
<evidence type="ECO:0000313" key="3">
    <source>
        <dbReference type="Proteomes" id="UP000281547"/>
    </source>
</evidence>
<protein>
    <submittedName>
        <fullName evidence="2">ABC transporter substrate-binding protein</fullName>
    </submittedName>
</protein>
<organism evidence="2 3">
    <name type="scientific">Arsenicitalea aurantiaca</name>
    <dbReference type="NCBI Taxonomy" id="1783274"/>
    <lineage>
        <taxon>Bacteria</taxon>
        <taxon>Pseudomonadati</taxon>
        <taxon>Pseudomonadota</taxon>
        <taxon>Alphaproteobacteria</taxon>
        <taxon>Hyphomicrobiales</taxon>
        <taxon>Devosiaceae</taxon>
        <taxon>Arsenicitalea</taxon>
    </lineage>
</organism>
<dbReference type="EMBL" id="RZNJ01000003">
    <property type="protein sequence ID" value="RUT31261.1"/>
    <property type="molecule type" value="Genomic_DNA"/>
</dbReference>
<feature type="signal peptide" evidence="1">
    <location>
        <begin position="1"/>
        <end position="25"/>
    </location>
</feature>
<reference evidence="2 3" key="1">
    <citation type="journal article" date="2016" name="Int. J. Syst. Evol. Microbiol.">
        <title>Arsenicitalea aurantiaca gen. nov., sp. nov., a new member of the family Hyphomicrobiaceae, isolated from high-arsenic sediment.</title>
        <authorList>
            <person name="Mu Y."/>
            <person name="Zhou L."/>
            <person name="Zeng X.C."/>
            <person name="Liu L."/>
            <person name="Pan Y."/>
            <person name="Chen X."/>
            <person name="Wang J."/>
            <person name="Li S."/>
            <person name="Li W.J."/>
            <person name="Wang Y."/>
        </authorList>
    </citation>
    <scope>NUCLEOTIDE SEQUENCE [LARGE SCALE GENOMIC DNA]</scope>
    <source>
        <strain evidence="2 3">42-50</strain>
    </source>
</reference>
<name>A0A433XAY5_9HYPH</name>
<proteinExistence type="predicted"/>
<accession>A0A433XAY5</accession>
<dbReference type="Proteomes" id="UP000281547">
    <property type="component" value="Unassembled WGS sequence"/>
</dbReference>
<evidence type="ECO:0000313" key="2">
    <source>
        <dbReference type="EMBL" id="RUT31261.1"/>
    </source>
</evidence>
<dbReference type="SUPFAM" id="SSF53850">
    <property type="entry name" value="Periplasmic binding protein-like II"/>
    <property type="match status" value="1"/>
</dbReference>
<feature type="chain" id="PRO_5019457332" evidence="1">
    <location>
        <begin position="26"/>
        <end position="277"/>
    </location>
</feature>
<dbReference type="RefSeq" id="WP_127188507.1">
    <property type="nucleotide sequence ID" value="NZ_RZNJ01000003.1"/>
</dbReference>
<dbReference type="AlphaFoldDB" id="A0A433XAY5"/>
<dbReference type="Gene3D" id="3.40.190.10">
    <property type="entry name" value="Periplasmic binding protein-like II"/>
    <property type="match status" value="2"/>
</dbReference>
<evidence type="ECO:0000256" key="1">
    <source>
        <dbReference type="SAM" id="SignalP"/>
    </source>
</evidence>
<gene>
    <name evidence="2" type="ORF">EMQ25_10400</name>
</gene>
<sequence length="277" mass="30042">MIFRTLSRSLGALLCAMTLAAPAFAQSVPQELLDNTRRAQIDSLTFCLDPTSVGAPFDRRVAKEIAGALLLNARFADAPSGFALDGAGYMEELQIAMNNRCDVMMGISLQPGSVFPDWLVFTRPYAQVPFVFAVDAASGYQRLGDLPPEATIGTALGSRGEREFIIYNTQQPQSRQWRRLPYADPALMLRRVQDGSLGGMLIWQPALRALGETQSEVAQLRVVPTDPVPVSVVSLGALVSSRDAFLRTQIDEAIGALVNDGTIARLLEELGYEGRPG</sequence>
<keyword evidence="1" id="KW-0732">Signal</keyword>
<dbReference type="OrthoDB" id="7762560at2"/>